<dbReference type="SUPFAM" id="SSF46458">
    <property type="entry name" value="Globin-like"/>
    <property type="match status" value="1"/>
</dbReference>
<evidence type="ECO:0000256" key="3">
    <source>
        <dbReference type="ARBA" id="ARBA00022723"/>
    </source>
</evidence>
<dbReference type="Proteomes" id="UP000612055">
    <property type="component" value="Unassembled WGS sequence"/>
</dbReference>
<feature type="compositionally biased region" description="Polar residues" evidence="5">
    <location>
        <begin position="609"/>
        <end position="623"/>
    </location>
</feature>
<feature type="compositionally biased region" description="Pro residues" evidence="5">
    <location>
        <begin position="646"/>
        <end position="655"/>
    </location>
</feature>
<dbReference type="Pfam" id="PF01152">
    <property type="entry name" value="Bac_globin"/>
    <property type="match status" value="1"/>
</dbReference>
<gene>
    <name evidence="6" type="ORF">HYH03_015583</name>
</gene>
<dbReference type="InterPro" id="IPR012292">
    <property type="entry name" value="Globin/Proto"/>
</dbReference>
<evidence type="ECO:0000313" key="7">
    <source>
        <dbReference type="Proteomes" id="UP000612055"/>
    </source>
</evidence>
<feature type="compositionally biased region" description="Low complexity" evidence="5">
    <location>
        <begin position="675"/>
        <end position="694"/>
    </location>
</feature>
<evidence type="ECO:0000256" key="5">
    <source>
        <dbReference type="SAM" id="MobiDB-lite"/>
    </source>
</evidence>
<feature type="compositionally biased region" description="Low complexity" evidence="5">
    <location>
        <begin position="298"/>
        <end position="320"/>
    </location>
</feature>
<comment type="caution">
    <text evidence="6">The sequence shown here is derived from an EMBL/GenBank/DDBJ whole genome shotgun (WGS) entry which is preliminary data.</text>
</comment>
<feature type="compositionally biased region" description="Basic and acidic residues" evidence="5">
    <location>
        <begin position="215"/>
        <end position="231"/>
    </location>
</feature>
<evidence type="ECO:0000256" key="2">
    <source>
        <dbReference type="ARBA" id="ARBA00022617"/>
    </source>
</evidence>
<keyword evidence="2" id="KW-0349">Heme</keyword>
<feature type="compositionally biased region" description="Low complexity" evidence="5">
    <location>
        <begin position="375"/>
        <end position="384"/>
    </location>
</feature>
<feature type="region of interest" description="Disordered" evidence="5">
    <location>
        <begin position="273"/>
        <end position="707"/>
    </location>
</feature>
<feature type="compositionally biased region" description="Polar residues" evidence="5">
    <location>
        <begin position="467"/>
        <end position="484"/>
    </location>
</feature>
<feature type="compositionally biased region" description="Low complexity" evidence="5">
    <location>
        <begin position="590"/>
        <end position="604"/>
    </location>
</feature>
<dbReference type="InterPro" id="IPR009050">
    <property type="entry name" value="Globin-like_sf"/>
</dbReference>
<evidence type="ECO:0000256" key="4">
    <source>
        <dbReference type="ARBA" id="ARBA00023004"/>
    </source>
</evidence>
<feature type="compositionally biased region" description="Low complexity" evidence="5">
    <location>
        <begin position="445"/>
        <end position="456"/>
    </location>
</feature>
<reference evidence="6" key="1">
    <citation type="journal article" date="2020" name="bioRxiv">
        <title>Comparative genomics of Chlamydomonas.</title>
        <authorList>
            <person name="Craig R.J."/>
            <person name="Hasan A.R."/>
            <person name="Ness R.W."/>
            <person name="Keightley P.D."/>
        </authorList>
    </citation>
    <scope>NUCLEOTIDE SEQUENCE</scope>
    <source>
        <strain evidence="6">CCAP 11/70</strain>
    </source>
</reference>
<organism evidence="6 7">
    <name type="scientific">Edaphochlamys debaryana</name>
    <dbReference type="NCBI Taxonomy" id="47281"/>
    <lineage>
        <taxon>Eukaryota</taxon>
        <taxon>Viridiplantae</taxon>
        <taxon>Chlorophyta</taxon>
        <taxon>core chlorophytes</taxon>
        <taxon>Chlorophyceae</taxon>
        <taxon>CS clade</taxon>
        <taxon>Chlamydomonadales</taxon>
        <taxon>Chlamydomonadales incertae sedis</taxon>
        <taxon>Edaphochlamys</taxon>
    </lineage>
</organism>
<feature type="compositionally biased region" description="Low complexity" evidence="5">
    <location>
        <begin position="339"/>
        <end position="365"/>
    </location>
</feature>
<sequence length="707" mass="72691">MGQTLSSYVSYYIRLWFDTFGAVHEAASKDELADALKGFEDWEKYRRENPAPEEPKPNPTTGTLFHRVGGSDKIKRIVELFCRKLYANQRFKEQYFHDVDIIRLRAKQVAFCNWLFGPASVPYGGRPLRLSHLRSIRQRELSPDDFEVGMQYFLEAMGEAEVPERIAREIMSRLRPFKTSVFMSSQRDADEEARWASEERMKELQALVKAQQAKQEARDREAKEKKAQEEAEARALMAKELADARERHRVAKAAARASIDAQRAAFVAAAAASGPSGSSAGGGRPGSPPPPAGRGDDAASAPSPSAPSSVSDVSARAPATVGGGAEGAAAAAPPPPMVVPVSPARSTSATSATTPTPTTPHHPTASPAPGPSPARPSGGSMSASQIALPPLQPHHLSPLAMQPPPGSPRQALTSARPPVSSSGGVAGEPVGTPPRSHLRQLSIPARSAAGRAVAASTSEPGEAGTPTAVTPSGGSFNRPTSLLSMAQPGTPGSLARISPGGPFGGMHPLAMPPPPAGGYASGSASPVTYGTPPNRRPSSGTMPFMAPPPPSLAASQLPPSLAGLPPPPPLALAPMSSYGSSGAATPSRPAATMSAGGSMSASGGLPIPYTSNSRPMSASSSFDAGTGMAAAAAAAAQALGVGSPARQPPTMPPPSRAGTGLRASSSKEIEVHMLPDGTAADASGGGVASPPGAGMRARRASAEYSRR</sequence>
<proteinExistence type="predicted"/>
<dbReference type="Gene3D" id="1.10.490.10">
    <property type="entry name" value="Globins"/>
    <property type="match status" value="1"/>
</dbReference>
<feature type="compositionally biased region" description="Low complexity" evidence="5">
    <location>
        <begin position="624"/>
        <end position="645"/>
    </location>
</feature>
<dbReference type="CDD" id="cd00454">
    <property type="entry name" value="TrHb1_N"/>
    <property type="match status" value="1"/>
</dbReference>
<keyword evidence="1" id="KW-0813">Transport</keyword>
<name>A0A836BSF4_9CHLO</name>
<feature type="compositionally biased region" description="Low complexity" evidence="5">
    <location>
        <begin position="552"/>
        <end position="563"/>
    </location>
</feature>
<keyword evidence="7" id="KW-1185">Reference proteome</keyword>
<protein>
    <submittedName>
        <fullName evidence="6">Uncharacterized protein</fullName>
    </submittedName>
</protein>
<dbReference type="GO" id="GO:0020037">
    <property type="term" value="F:heme binding"/>
    <property type="evidence" value="ECO:0007669"/>
    <property type="project" value="InterPro"/>
</dbReference>
<feature type="compositionally biased region" description="Low complexity" evidence="5">
    <location>
        <begin position="517"/>
        <end position="526"/>
    </location>
</feature>
<dbReference type="CDD" id="cd22265">
    <property type="entry name" value="UDM1_RNF168"/>
    <property type="match status" value="1"/>
</dbReference>
<dbReference type="GO" id="GO:0046872">
    <property type="term" value="F:metal ion binding"/>
    <property type="evidence" value="ECO:0007669"/>
    <property type="project" value="UniProtKB-KW"/>
</dbReference>
<keyword evidence="3" id="KW-0479">Metal-binding</keyword>
<dbReference type="AlphaFoldDB" id="A0A836BSF4"/>
<feature type="region of interest" description="Disordered" evidence="5">
    <location>
        <begin position="210"/>
        <end position="231"/>
    </location>
</feature>
<evidence type="ECO:0000256" key="1">
    <source>
        <dbReference type="ARBA" id="ARBA00022448"/>
    </source>
</evidence>
<accession>A0A836BSF4</accession>
<evidence type="ECO:0000313" key="6">
    <source>
        <dbReference type="EMBL" id="KAG2485698.1"/>
    </source>
</evidence>
<keyword evidence="4" id="KW-0408">Iron</keyword>
<dbReference type="InterPro" id="IPR001486">
    <property type="entry name" value="Hemoglobin_trunc"/>
</dbReference>
<dbReference type="EMBL" id="JAEHOE010000124">
    <property type="protein sequence ID" value="KAG2485698.1"/>
    <property type="molecule type" value="Genomic_DNA"/>
</dbReference>
<dbReference type="GO" id="GO:0019825">
    <property type="term" value="F:oxygen binding"/>
    <property type="evidence" value="ECO:0007669"/>
    <property type="project" value="InterPro"/>
</dbReference>